<evidence type="ECO:0000256" key="2">
    <source>
        <dbReference type="ARBA" id="ARBA00004613"/>
    </source>
</evidence>
<dbReference type="InterPro" id="IPR010930">
    <property type="entry name" value="Flg_bb/hook_C_dom"/>
</dbReference>
<comment type="similarity">
    <text evidence="3 7">Belongs to the flagella basal body rod proteins family.</text>
</comment>
<dbReference type="Pfam" id="PF00460">
    <property type="entry name" value="Flg_bb_rod"/>
    <property type="match status" value="1"/>
</dbReference>
<accession>A0A845AGD6</accession>
<protein>
    <recommendedName>
        <fullName evidence="4 7">Flagellar hook-associated protein 1</fullName>
        <shortName evidence="7">HAP1</shortName>
    </recommendedName>
</protein>
<keyword evidence="11" id="KW-0282">Flagellum</keyword>
<dbReference type="GO" id="GO:0005198">
    <property type="term" value="F:structural molecule activity"/>
    <property type="evidence" value="ECO:0007669"/>
    <property type="project" value="UniProtKB-UniRule"/>
</dbReference>
<evidence type="ECO:0000256" key="7">
    <source>
        <dbReference type="RuleBase" id="RU362065"/>
    </source>
</evidence>
<evidence type="ECO:0000256" key="3">
    <source>
        <dbReference type="ARBA" id="ARBA00009677"/>
    </source>
</evidence>
<reference evidence="11 12" key="1">
    <citation type="submission" date="2019-12" db="EMBL/GenBank/DDBJ databases">
        <title>Genomic-based taxomic classification of the family Erythrobacteraceae.</title>
        <authorList>
            <person name="Xu L."/>
        </authorList>
    </citation>
    <scope>NUCLEOTIDE SEQUENCE [LARGE SCALE GENOMIC DNA]</scope>
    <source>
        <strain evidence="11 12">KEMB 9005-328</strain>
    </source>
</reference>
<dbReference type="PANTHER" id="PTHR30033">
    <property type="entry name" value="FLAGELLAR HOOK-ASSOCIATED PROTEIN 1"/>
    <property type="match status" value="1"/>
</dbReference>
<evidence type="ECO:0000313" key="12">
    <source>
        <dbReference type="Proteomes" id="UP000439780"/>
    </source>
</evidence>
<keyword evidence="11" id="KW-0969">Cilium</keyword>
<dbReference type="Pfam" id="PF06429">
    <property type="entry name" value="Flg_bbr_C"/>
    <property type="match status" value="1"/>
</dbReference>
<keyword evidence="11" id="KW-0966">Cell projection</keyword>
<dbReference type="GO" id="GO:0044780">
    <property type="term" value="P:bacterial-type flagellum assembly"/>
    <property type="evidence" value="ECO:0007669"/>
    <property type="project" value="InterPro"/>
</dbReference>
<dbReference type="Pfam" id="PF22638">
    <property type="entry name" value="FlgK_D1"/>
    <property type="match status" value="1"/>
</dbReference>
<dbReference type="AlphaFoldDB" id="A0A845AGD6"/>
<gene>
    <name evidence="7 11" type="primary">flgK</name>
    <name evidence="11" type="ORF">GRI58_02115</name>
</gene>
<proteinExistence type="inferred from homology"/>
<sequence length="446" mass="44584">MASDLLTIGASGARAARSALDVTAQNIANANTEGYVRRSVSLEEVAGAGSAWRQQDLTLAGVRVAGVDRNVDLFRQSEVRRTSGDASRASAELQGLENIESAVEQARPYEAVVGFEAALRQLASDPLSSDLRAAAIGAAQSMAGAFNLASSSLGAVGAGATFSANAGVEDINSFATQIARINRNIARTGAGSSERATLLDQRDNLLGQMADTADVSISFKGDGQVAVRMGGASGPALVDGINTGTLNMSVQADGTLAFDVDGTAVTIASGELAGHASTLTAVNDARTQLDASANGIAAIVNSSQAAGVDRAGNSGQPLFSGTGAAGLTVATTDGAALATAPAGSGAQSLDGGNLSALIGALDSGGVASGLSNSIYQLSQRASDQQMTSDALGAIASGAKIALDQQSGVDLDQEAANLVRFQQAFQASARSMQAASDIFDTLLGVGR</sequence>
<dbReference type="InterPro" id="IPR053927">
    <property type="entry name" value="FlgK_helical"/>
</dbReference>
<dbReference type="InterPro" id="IPR002371">
    <property type="entry name" value="FlgK"/>
</dbReference>
<name>A0A845AGD6_9SPHN</name>
<dbReference type="GO" id="GO:0009424">
    <property type="term" value="C:bacterial-type flagellum hook"/>
    <property type="evidence" value="ECO:0007669"/>
    <property type="project" value="UniProtKB-UniRule"/>
</dbReference>
<dbReference type="EMBL" id="WTYA01000001">
    <property type="protein sequence ID" value="MXP27616.1"/>
    <property type="molecule type" value="Genomic_DNA"/>
</dbReference>
<dbReference type="PANTHER" id="PTHR30033:SF2">
    <property type="entry name" value="FLAGELLAR HOOK PROTEIN"/>
    <property type="match status" value="1"/>
</dbReference>
<dbReference type="GO" id="GO:0005576">
    <property type="term" value="C:extracellular region"/>
    <property type="evidence" value="ECO:0007669"/>
    <property type="project" value="UniProtKB-SubCell"/>
</dbReference>
<evidence type="ECO:0000259" key="9">
    <source>
        <dbReference type="Pfam" id="PF06429"/>
    </source>
</evidence>
<dbReference type="InterPro" id="IPR001444">
    <property type="entry name" value="Flag_bb_rod_N"/>
</dbReference>
<dbReference type="SUPFAM" id="SSF64518">
    <property type="entry name" value="Phase 1 flagellin"/>
    <property type="match status" value="1"/>
</dbReference>
<dbReference type="PRINTS" id="PR01005">
    <property type="entry name" value="FLGHOOKAP1"/>
</dbReference>
<comment type="subcellular location">
    <subcellularLocation>
        <location evidence="1">Bacterial flagellum basal body</location>
    </subcellularLocation>
    <subcellularLocation>
        <location evidence="2 7">Secreted</location>
    </subcellularLocation>
</comment>
<dbReference type="NCBIfam" id="TIGR02492">
    <property type="entry name" value="flgK_ends"/>
    <property type="match status" value="1"/>
</dbReference>
<evidence type="ECO:0000256" key="5">
    <source>
        <dbReference type="ARBA" id="ARBA00022525"/>
    </source>
</evidence>
<keyword evidence="6 7" id="KW-0975">Bacterial flagellum</keyword>
<evidence type="ECO:0000256" key="4">
    <source>
        <dbReference type="ARBA" id="ARBA00016244"/>
    </source>
</evidence>
<evidence type="ECO:0000256" key="6">
    <source>
        <dbReference type="ARBA" id="ARBA00023143"/>
    </source>
</evidence>
<dbReference type="GO" id="GO:0009425">
    <property type="term" value="C:bacterial-type flagellum basal body"/>
    <property type="evidence" value="ECO:0007669"/>
    <property type="project" value="UniProtKB-SubCell"/>
</dbReference>
<keyword evidence="5 7" id="KW-0964">Secreted</keyword>
<feature type="domain" description="Flagellar hook-associated protein FlgK helical" evidence="10">
    <location>
        <begin position="111"/>
        <end position="319"/>
    </location>
</feature>
<feature type="domain" description="Flagellar basal-body/hook protein C-terminal" evidence="9">
    <location>
        <begin position="405"/>
        <end position="442"/>
    </location>
</feature>
<dbReference type="Proteomes" id="UP000439780">
    <property type="component" value="Unassembled WGS sequence"/>
</dbReference>
<dbReference type="OrthoDB" id="7181295at2"/>
<evidence type="ECO:0000313" key="11">
    <source>
        <dbReference type="EMBL" id="MXP27616.1"/>
    </source>
</evidence>
<evidence type="ECO:0000259" key="10">
    <source>
        <dbReference type="Pfam" id="PF22638"/>
    </source>
</evidence>
<comment type="caution">
    <text evidence="11">The sequence shown here is derived from an EMBL/GenBank/DDBJ whole genome shotgun (WGS) entry which is preliminary data.</text>
</comment>
<feature type="domain" description="Flagellar basal body rod protein N-terminal" evidence="8">
    <location>
        <begin position="7"/>
        <end position="35"/>
    </location>
</feature>
<evidence type="ECO:0000259" key="8">
    <source>
        <dbReference type="Pfam" id="PF00460"/>
    </source>
</evidence>
<evidence type="ECO:0000256" key="1">
    <source>
        <dbReference type="ARBA" id="ARBA00004117"/>
    </source>
</evidence>
<keyword evidence="12" id="KW-1185">Reference proteome</keyword>
<dbReference type="RefSeq" id="WP_160751889.1">
    <property type="nucleotide sequence ID" value="NZ_WTYA01000001.1"/>
</dbReference>
<organism evidence="11 12">
    <name type="scientific">Qipengyuania algicida</name>
    <dbReference type="NCBI Taxonomy" id="1836209"/>
    <lineage>
        <taxon>Bacteria</taxon>
        <taxon>Pseudomonadati</taxon>
        <taxon>Pseudomonadota</taxon>
        <taxon>Alphaproteobacteria</taxon>
        <taxon>Sphingomonadales</taxon>
        <taxon>Erythrobacteraceae</taxon>
        <taxon>Qipengyuania</taxon>
    </lineage>
</organism>